<sequence length="139" mass="16131">MAILHFILQTFLLCSVIYETFGVMSFNDMKRDIFMKIPLNDRKAIFLQRVPVDFNKDGYVDNYEVERLLGQYWTPEDIDFFLSHCEAIGEDEGISVHEFYMSIKVFSGFFRPCGEGSLCPVKVTPKVTKKVTPKVKKEL</sequence>
<reference evidence="3 4" key="1">
    <citation type="journal article" date="2013" name="Nature">
        <title>Insights into bilaterian evolution from three spiralian genomes.</title>
        <authorList>
            <person name="Simakov O."/>
            <person name="Marletaz F."/>
            <person name="Cho S.J."/>
            <person name="Edsinger-Gonzales E."/>
            <person name="Havlak P."/>
            <person name="Hellsten U."/>
            <person name="Kuo D.H."/>
            <person name="Larsson T."/>
            <person name="Lv J."/>
            <person name="Arendt D."/>
            <person name="Savage R."/>
            <person name="Osoegawa K."/>
            <person name="de Jong P."/>
            <person name="Grimwood J."/>
            <person name="Chapman J.A."/>
            <person name="Shapiro H."/>
            <person name="Aerts A."/>
            <person name="Otillar R.P."/>
            <person name="Terry A.Y."/>
            <person name="Boore J.L."/>
            <person name="Grigoriev I.V."/>
            <person name="Lindberg D.R."/>
            <person name="Seaver E.C."/>
            <person name="Weisblat D.A."/>
            <person name="Putnam N.H."/>
            <person name="Rokhsar D.S."/>
        </authorList>
    </citation>
    <scope>NUCLEOTIDE SEQUENCE [LARGE SCALE GENOMIC DNA]</scope>
</reference>
<gene>
    <name evidence="3" type="ORF">LOTGIDRAFT_168169</name>
</gene>
<evidence type="ECO:0000313" key="4">
    <source>
        <dbReference type="Proteomes" id="UP000030746"/>
    </source>
</evidence>
<dbReference type="EMBL" id="KB203357">
    <property type="protein sequence ID" value="ESO84912.1"/>
    <property type="molecule type" value="Genomic_DNA"/>
</dbReference>
<accession>V3ZKW8</accession>
<keyword evidence="2" id="KW-0812">Transmembrane</keyword>
<dbReference type="InterPro" id="IPR011992">
    <property type="entry name" value="EF-hand-dom_pair"/>
</dbReference>
<proteinExistence type="predicted"/>
<keyword evidence="4" id="KW-1185">Reference proteome</keyword>
<dbReference type="InterPro" id="IPR018247">
    <property type="entry name" value="EF_Hand_1_Ca_BS"/>
</dbReference>
<dbReference type="RefSeq" id="XP_009064302.1">
    <property type="nucleotide sequence ID" value="XM_009066054.1"/>
</dbReference>
<dbReference type="PROSITE" id="PS00018">
    <property type="entry name" value="EF_HAND_1"/>
    <property type="match status" value="1"/>
</dbReference>
<keyword evidence="1" id="KW-0106">Calcium</keyword>
<protein>
    <recommendedName>
        <fullName evidence="5">EF-hand domain-containing protein</fullName>
    </recommendedName>
</protein>
<name>V3ZKW8_LOTGI</name>
<dbReference type="CTD" id="20240788"/>
<evidence type="ECO:0000313" key="3">
    <source>
        <dbReference type="EMBL" id="ESO84912.1"/>
    </source>
</evidence>
<feature type="transmembrane region" description="Helical" evidence="2">
    <location>
        <begin position="6"/>
        <end position="26"/>
    </location>
</feature>
<keyword evidence="2" id="KW-1133">Transmembrane helix</keyword>
<evidence type="ECO:0000256" key="1">
    <source>
        <dbReference type="ARBA" id="ARBA00022837"/>
    </source>
</evidence>
<organism evidence="3 4">
    <name type="scientific">Lottia gigantea</name>
    <name type="common">Giant owl limpet</name>
    <dbReference type="NCBI Taxonomy" id="225164"/>
    <lineage>
        <taxon>Eukaryota</taxon>
        <taxon>Metazoa</taxon>
        <taxon>Spiralia</taxon>
        <taxon>Lophotrochozoa</taxon>
        <taxon>Mollusca</taxon>
        <taxon>Gastropoda</taxon>
        <taxon>Patellogastropoda</taxon>
        <taxon>Lottioidea</taxon>
        <taxon>Lottiidae</taxon>
        <taxon>Lottia</taxon>
    </lineage>
</organism>
<keyword evidence="2" id="KW-0472">Membrane</keyword>
<dbReference type="HOGENOM" id="CLU_1847388_0_0_1"/>
<evidence type="ECO:0000256" key="2">
    <source>
        <dbReference type="SAM" id="Phobius"/>
    </source>
</evidence>
<evidence type="ECO:0008006" key="5">
    <source>
        <dbReference type="Google" id="ProtNLM"/>
    </source>
</evidence>
<dbReference type="GeneID" id="20240788"/>
<dbReference type="SUPFAM" id="SSF47473">
    <property type="entry name" value="EF-hand"/>
    <property type="match status" value="1"/>
</dbReference>
<dbReference type="AlphaFoldDB" id="V3ZKW8"/>
<dbReference type="KEGG" id="lgi:LOTGIDRAFT_168169"/>
<dbReference type="Proteomes" id="UP000030746">
    <property type="component" value="Unassembled WGS sequence"/>
</dbReference>